<dbReference type="Gene3D" id="3.40.190.150">
    <property type="entry name" value="Bordetella uptake gene, domain 1"/>
    <property type="match status" value="1"/>
</dbReference>
<dbReference type="PANTHER" id="PTHR42928:SF5">
    <property type="entry name" value="BLR1237 PROTEIN"/>
    <property type="match status" value="1"/>
</dbReference>
<accession>A0ABV2QA49</accession>
<evidence type="ECO:0000313" key="4">
    <source>
        <dbReference type="Proteomes" id="UP001549320"/>
    </source>
</evidence>
<dbReference type="PANTHER" id="PTHR42928">
    <property type="entry name" value="TRICARBOXYLATE-BINDING PROTEIN"/>
    <property type="match status" value="1"/>
</dbReference>
<dbReference type="InterPro" id="IPR005064">
    <property type="entry name" value="BUG"/>
</dbReference>
<evidence type="ECO:0000313" key="3">
    <source>
        <dbReference type="EMBL" id="MET4577422.1"/>
    </source>
</evidence>
<dbReference type="SUPFAM" id="SSF53850">
    <property type="entry name" value="Periplasmic binding protein-like II"/>
    <property type="match status" value="1"/>
</dbReference>
<dbReference type="Proteomes" id="UP001549320">
    <property type="component" value="Unassembled WGS sequence"/>
</dbReference>
<evidence type="ECO:0000256" key="1">
    <source>
        <dbReference type="ARBA" id="ARBA00006987"/>
    </source>
</evidence>
<evidence type="ECO:0000256" key="2">
    <source>
        <dbReference type="SAM" id="SignalP"/>
    </source>
</evidence>
<dbReference type="InterPro" id="IPR042100">
    <property type="entry name" value="Bug_dom1"/>
</dbReference>
<dbReference type="CDD" id="cd07012">
    <property type="entry name" value="PBP2_Bug_TTT"/>
    <property type="match status" value="1"/>
</dbReference>
<feature type="chain" id="PRO_5046789471" evidence="2">
    <location>
        <begin position="25"/>
        <end position="318"/>
    </location>
</feature>
<dbReference type="EMBL" id="JBEPSH010000005">
    <property type="protein sequence ID" value="MET4577422.1"/>
    <property type="molecule type" value="Genomic_DNA"/>
</dbReference>
<comment type="caution">
    <text evidence="3">The sequence shown here is derived from an EMBL/GenBank/DDBJ whole genome shotgun (WGS) entry which is preliminary data.</text>
</comment>
<proteinExistence type="inferred from homology"/>
<protein>
    <submittedName>
        <fullName evidence="3">Tripartite-type tricarboxylate transporter receptor subunit TctC</fullName>
    </submittedName>
</protein>
<dbReference type="Pfam" id="PF03401">
    <property type="entry name" value="TctC"/>
    <property type="match status" value="1"/>
</dbReference>
<comment type="similarity">
    <text evidence="1">Belongs to the UPF0065 (bug) family.</text>
</comment>
<dbReference type="PIRSF" id="PIRSF017082">
    <property type="entry name" value="YflP"/>
    <property type="match status" value="1"/>
</dbReference>
<keyword evidence="2" id="KW-0732">Signal</keyword>
<feature type="signal peptide" evidence="2">
    <location>
        <begin position="1"/>
        <end position="24"/>
    </location>
</feature>
<reference evidence="3 4" key="1">
    <citation type="submission" date="2024-06" db="EMBL/GenBank/DDBJ databases">
        <title>Sorghum-associated microbial communities from plants grown in Nebraska, USA.</title>
        <authorList>
            <person name="Schachtman D."/>
        </authorList>
    </citation>
    <scope>NUCLEOTIDE SEQUENCE [LARGE SCALE GENOMIC DNA]</scope>
    <source>
        <strain evidence="3 4">2709</strain>
    </source>
</reference>
<gene>
    <name evidence="3" type="ORF">ABIE13_002533</name>
</gene>
<dbReference type="RefSeq" id="WP_354443805.1">
    <property type="nucleotide sequence ID" value="NZ_JBEPSH010000005.1"/>
</dbReference>
<sequence>MRFLVGMKNLMVGVFGLACLSAIAQGFPDKPIQYTVPFPAGGESDIVARLQQDALRRLTGKEMVILNKGGAGGGLAWSQLNNLPADGYNVVSVNLPHIVLQPLEGQVQYKTADIKPVYFYTYTPDALIVSADSPYKTLQDLVRAAKEKPDAVTIGGTGTNSANHLAAARLNEMTGIKTTYVPFKGSGDLNPMLLGNHISAMMSYTTAAFQLKDKVRVLAIAMPQRHPRLPGVPTFKELGIDWVDGAYRGVAIPKNTPADVQRKLSDLFAQINREPEFMQKMAAGGFELVDVPLSGVDAFMAERSKGYLVVAKAMGLIK</sequence>
<dbReference type="PROSITE" id="PS51257">
    <property type="entry name" value="PROKAR_LIPOPROTEIN"/>
    <property type="match status" value="1"/>
</dbReference>
<keyword evidence="4" id="KW-1185">Reference proteome</keyword>
<name>A0ABV2QA49_9BURK</name>
<organism evidence="3 4">
    <name type="scientific">Ottowia thiooxydans</name>
    <dbReference type="NCBI Taxonomy" id="219182"/>
    <lineage>
        <taxon>Bacteria</taxon>
        <taxon>Pseudomonadati</taxon>
        <taxon>Pseudomonadota</taxon>
        <taxon>Betaproteobacteria</taxon>
        <taxon>Burkholderiales</taxon>
        <taxon>Comamonadaceae</taxon>
        <taxon>Ottowia</taxon>
    </lineage>
</organism>
<keyword evidence="3" id="KW-0675">Receptor</keyword>
<dbReference type="Gene3D" id="3.40.190.10">
    <property type="entry name" value="Periplasmic binding protein-like II"/>
    <property type="match status" value="1"/>
</dbReference>